<dbReference type="Pfam" id="PF25162">
    <property type="entry name" value="DUF7827"/>
    <property type="match status" value="1"/>
</dbReference>
<dbReference type="EMBL" id="REFS01000006">
    <property type="protein sequence ID" value="RMB12848.1"/>
    <property type="molecule type" value="Genomic_DNA"/>
</dbReference>
<dbReference type="Proteomes" id="UP000277326">
    <property type="component" value="Unassembled WGS sequence"/>
</dbReference>
<reference evidence="2 3" key="1">
    <citation type="journal article" date="2015" name="Stand. Genomic Sci.">
        <title>Genomic Encyclopedia of Bacterial and Archaeal Type Strains, Phase III: the genomes of soil and plant-associated and newly described type strains.</title>
        <authorList>
            <person name="Whitman W.B."/>
            <person name="Woyke T."/>
            <person name="Klenk H.P."/>
            <person name="Zhou Y."/>
            <person name="Lilburn T.G."/>
            <person name="Beck B.J."/>
            <person name="De Vos P."/>
            <person name="Vandamme P."/>
            <person name="Eisen J.A."/>
            <person name="Garrity G."/>
            <person name="Hugenholtz P."/>
            <person name="Kyrpides N.C."/>
        </authorList>
    </citation>
    <scope>NUCLEOTIDE SEQUENCE [LARGE SCALE GENOMIC DNA]</scope>
    <source>
        <strain evidence="2 3">CGMCC 1.10124</strain>
    </source>
</reference>
<dbReference type="AlphaFoldDB" id="A0A3M0CTX0"/>
<dbReference type="InterPro" id="IPR057149">
    <property type="entry name" value="DUF7827"/>
</dbReference>
<name>A0A3M0CTX0_9EURY</name>
<protein>
    <recommendedName>
        <fullName evidence="1">DUF7827 domain-containing protein</fullName>
    </recommendedName>
</protein>
<evidence type="ECO:0000313" key="2">
    <source>
        <dbReference type="EMBL" id="RMB12848.1"/>
    </source>
</evidence>
<feature type="domain" description="DUF7827" evidence="1">
    <location>
        <begin position="30"/>
        <end position="119"/>
    </location>
</feature>
<accession>A0A3M0CTX0</accession>
<proteinExistence type="predicted"/>
<sequence length="534" mass="56121">MGRRRRTTRAVGLVLVCSLLLASASVGGVVTAQEADNLRFADAVTTEQRGDVARIPIRVGDRRYVALSVRSPTGTYDTRIRVVDADGDGRVVVTIDTFRAGWTADESTAYAAGPGDRVTAVDRRTRRLDGPLPERRYNLVAASGSDSTSASLILDAGSVGAATAATIPADRLAGDAAAVPATHRFETDRIATGDHAVVAFNVSGIGGVLASTSPPGTNLVFPTDSMPGATTTHTVSVDTDRRITTETITVRYADGGAPQRFGRFDTARIRALGVDTDGDGIVDTDRLSTVESVDTTRSGTAITIHLDTAVTVDDDDTLLVDYRATNPAEAGTYPVQASLGDGADADGHVVYGVAGRGTLGYGLDLRFVAEDNETVVDPLAAVDYHYADDRLYALVNTSTLSVGQRYSVGLIRWGASPVAEETRSASASMRITERGATLVDPTPDDPFVVGGGETTIRAETTVAPTTEVVVEVIGDTPNSFLFRQATRVGADRTVTARFDLPTAVDRQSITVRVVDNGTVLEQERGVIATESGGE</sequence>
<organism evidence="2 3">
    <name type="scientific">Haloplanus aerogenes</name>
    <dbReference type="NCBI Taxonomy" id="660522"/>
    <lineage>
        <taxon>Archaea</taxon>
        <taxon>Methanobacteriati</taxon>
        <taxon>Methanobacteriota</taxon>
        <taxon>Stenosarchaea group</taxon>
        <taxon>Halobacteria</taxon>
        <taxon>Halobacteriales</taxon>
        <taxon>Haloferacaceae</taxon>
        <taxon>Haloplanus</taxon>
    </lineage>
</organism>
<gene>
    <name evidence="2" type="ORF">ATH50_3003</name>
</gene>
<evidence type="ECO:0000313" key="3">
    <source>
        <dbReference type="Proteomes" id="UP000277326"/>
    </source>
</evidence>
<comment type="caution">
    <text evidence="2">The sequence shown here is derived from an EMBL/GenBank/DDBJ whole genome shotgun (WGS) entry which is preliminary data.</text>
</comment>
<evidence type="ECO:0000259" key="1">
    <source>
        <dbReference type="Pfam" id="PF25162"/>
    </source>
</evidence>